<evidence type="ECO:0000256" key="2">
    <source>
        <dbReference type="SAM" id="MobiDB-lite"/>
    </source>
</evidence>
<accession>A0ABQ6P871</accession>
<reference evidence="3 4" key="1">
    <citation type="submission" date="2023-06" db="EMBL/GenBank/DDBJ databases">
        <title>Draft genome sequence of Novosphingobium sp. strain IK01.</title>
        <authorList>
            <person name="Hatamoto M."/>
            <person name="Ikarashi T."/>
            <person name="Yamaguchi T."/>
        </authorList>
    </citation>
    <scope>NUCLEOTIDE SEQUENCE [LARGE SCALE GENOMIC DNA]</scope>
    <source>
        <strain evidence="3 4">IK01</strain>
    </source>
</reference>
<organism evidence="3 4">
    <name type="scientific">Novosphingobium pituita</name>
    <dbReference type="NCBI Taxonomy" id="3056842"/>
    <lineage>
        <taxon>Bacteria</taxon>
        <taxon>Pseudomonadati</taxon>
        <taxon>Pseudomonadota</taxon>
        <taxon>Alphaproteobacteria</taxon>
        <taxon>Sphingomonadales</taxon>
        <taxon>Sphingomonadaceae</taxon>
        <taxon>Novosphingobium</taxon>
    </lineage>
</organism>
<keyword evidence="1" id="KW-0175">Coiled coil</keyword>
<evidence type="ECO:0000313" key="3">
    <source>
        <dbReference type="EMBL" id="GMM60991.1"/>
    </source>
</evidence>
<proteinExistence type="predicted"/>
<sequence>MPSKSSHSGHSSHAGGTRKGARRSSSRDQGAVQAKAPATPKNRSGPPGVEMAGSGKAGAGREGQGFLLAAPPVAAFPHDLILPPHRGAIISTAAWPAGLVPAPQGAARQGMAARSLQAPTVSLPPRPERAPNPPPDGARQHVGRGSDAAVPAVPVRSEERSVVEAPFLVDMALLAPDDRAPLPRNRAPAPVRQGLLVAVAASLGDAGRFLAGLIPGSRRARDLRERVARTEARLRAMEAQLAALEAVRARVRA</sequence>
<feature type="region of interest" description="Disordered" evidence="2">
    <location>
        <begin position="1"/>
        <end position="63"/>
    </location>
</feature>
<protein>
    <submittedName>
        <fullName evidence="3">Uncharacterized protein</fullName>
    </submittedName>
</protein>
<feature type="coiled-coil region" evidence="1">
    <location>
        <begin position="220"/>
        <end position="247"/>
    </location>
</feature>
<evidence type="ECO:0000313" key="4">
    <source>
        <dbReference type="Proteomes" id="UP001187221"/>
    </source>
</evidence>
<comment type="caution">
    <text evidence="3">The sequence shown here is derived from an EMBL/GenBank/DDBJ whole genome shotgun (WGS) entry which is preliminary data.</text>
</comment>
<name>A0ABQ6P871_9SPHN</name>
<feature type="compositionally biased region" description="Pro residues" evidence="2">
    <location>
        <begin position="122"/>
        <end position="136"/>
    </location>
</feature>
<feature type="region of interest" description="Disordered" evidence="2">
    <location>
        <begin position="109"/>
        <end position="155"/>
    </location>
</feature>
<dbReference type="EMBL" id="BTFW01000001">
    <property type="protein sequence ID" value="GMM60991.1"/>
    <property type="molecule type" value="Genomic_DNA"/>
</dbReference>
<dbReference type="RefSeq" id="WP_317974718.1">
    <property type="nucleotide sequence ID" value="NZ_BTFW01000001.1"/>
</dbReference>
<keyword evidence="4" id="KW-1185">Reference proteome</keyword>
<feature type="compositionally biased region" description="Low complexity" evidence="2">
    <location>
        <begin position="1"/>
        <end position="15"/>
    </location>
</feature>
<evidence type="ECO:0000256" key="1">
    <source>
        <dbReference type="SAM" id="Coils"/>
    </source>
</evidence>
<dbReference type="Proteomes" id="UP001187221">
    <property type="component" value="Unassembled WGS sequence"/>
</dbReference>
<gene>
    <name evidence="3" type="ORF">NUTIK01_17680</name>
</gene>